<keyword evidence="1" id="KW-0812">Transmembrane</keyword>
<feature type="transmembrane region" description="Helical" evidence="1">
    <location>
        <begin position="20"/>
        <end position="44"/>
    </location>
</feature>
<gene>
    <name evidence="2" type="ORF">RhiirA1_543337</name>
</gene>
<reference evidence="2 3" key="2">
    <citation type="submission" date="2017-10" db="EMBL/GenBank/DDBJ databases">
        <title>Genome analyses suggest a sexual origin of heterokaryosis in a supposedly ancient asexual fungus.</title>
        <authorList>
            <person name="Corradi N."/>
            <person name="Sedzielewska K."/>
            <person name="Noel J."/>
            <person name="Charron P."/>
            <person name="Farinelli L."/>
            <person name="Marton T."/>
            <person name="Kruger M."/>
            <person name="Pelin A."/>
            <person name="Brachmann A."/>
            <person name="Corradi N."/>
        </authorList>
    </citation>
    <scope>NUCLEOTIDE SEQUENCE [LARGE SCALE GENOMIC DNA]</scope>
    <source>
        <strain evidence="2 3">A1</strain>
    </source>
</reference>
<dbReference type="AlphaFoldDB" id="A0A2N0QPI4"/>
<evidence type="ECO:0000313" key="3">
    <source>
        <dbReference type="Proteomes" id="UP000232688"/>
    </source>
</evidence>
<keyword evidence="1" id="KW-1133">Transmembrane helix</keyword>
<reference evidence="2 3" key="1">
    <citation type="submission" date="2017-10" db="EMBL/GenBank/DDBJ databases">
        <title>Extensive intraspecific genome diversity in a model arbuscular mycorrhizal fungus.</title>
        <authorList>
            <person name="Chen E.C.H."/>
            <person name="Morin E."/>
            <person name="Baudet D."/>
            <person name="Noel J."/>
            <person name="Ndikumana S."/>
            <person name="Charron P."/>
            <person name="St-Onge C."/>
            <person name="Giorgi J."/>
            <person name="Grigoriev I.V."/>
            <person name="Roux C."/>
            <person name="Martin F.M."/>
            <person name="Corradi N."/>
        </authorList>
    </citation>
    <scope>NUCLEOTIDE SEQUENCE [LARGE SCALE GENOMIC DNA]</scope>
    <source>
        <strain evidence="2 3">A1</strain>
    </source>
</reference>
<name>A0A2N0QPI4_9GLOM</name>
<proteinExistence type="predicted"/>
<organism evidence="2 3">
    <name type="scientific">Rhizophagus irregularis</name>
    <dbReference type="NCBI Taxonomy" id="588596"/>
    <lineage>
        <taxon>Eukaryota</taxon>
        <taxon>Fungi</taxon>
        <taxon>Fungi incertae sedis</taxon>
        <taxon>Mucoromycota</taxon>
        <taxon>Glomeromycotina</taxon>
        <taxon>Glomeromycetes</taxon>
        <taxon>Glomerales</taxon>
        <taxon>Glomeraceae</taxon>
        <taxon>Rhizophagus</taxon>
    </lineage>
</organism>
<keyword evidence="1" id="KW-0472">Membrane</keyword>
<dbReference type="VEuPathDB" id="FungiDB:RhiirA1_543337"/>
<dbReference type="Proteomes" id="UP000232688">
    <property type="component" value="Unassembled WGS sequence"/>
</dbReference>
<dbReference type="EMBL" id="LLXH01004882">
    <property type="protein sequence ID" value="PKC52951.1"/>
    <property type="molecule type" value="Genomic_DNA"/>
</dbReference>
<evidence type="ECO:0000256" key="1">
    <source>
        <dbReference type="SAM" id="Phobius"/>
    </source>
</evidence>
<comment type="caution">
    <text evidence="2">The sequence shown here is derived from an EMBL/GenBank/DDBJ whole genome shotgun (WGS) entry which is preliminary data.</text>
</comment>
<protein>
    <submittedName>
        <fullName evidence="2">Uncharacterized protein</fullName>
    </submittedName>
</protein>
<sequence length="55" mass="6717">MMNNFFFNFYHCTFNFKSFIILSYFVSFSLNLSFVLFFPLPVLFSCTFRLNILYI</sequence>
<accession>A0A2N0QPI4</accession>
<evidence type="ECO:0000313" key="2">
    <source>
        <dbReference type="EMBL" id="PKC52951.1"/>
    </source>
</evidence>